<evidence type="ECO:0000256" key="1">
    <source>
        <dbReference type="SAM" id="MobiDB-lite"/>
    </source>
</evidence>
<dbReference type="STRING" id="97331.A0A436ZSV7"/>
<keyword evidence="3" id="KW-1185">Reference proteome</keyword>
<dbReference type="Proteomes" id="UP000283090">
    <property type="component" value="Unassembled WGS sequence"/>
</dbReference>
<dbReference type="VEuPathDB" id="FungiDB:DFL_009804"/>
<reference evidence="2 3" key="1">
    <citation type="submission" date="2019-01" db="EMBL/GenBank/DDBJ databases">
        <title>Intercellular communication is required for trap formation in the nematode-trapping fungus Duddingtonia flagrans.</title>
        <authorList>
            <person name="Youssar L."/>
            <person name="Wernet V."/>
            <person name="Hensel N."/>
            <person name="Hildebrandt H.-G."/>
            <person name="Fischer R."/>
        </authorList>
    </citation>
    <scope>NUCLEOTIDE SEQUENCE [LARGE SCALE GENOMIC DNA]</scope>
    <source>
        <strain evidence="2 3">CBS H-5679</strain>
    </source>
</reference>
<evidence type="ECO:0008006" key="4">
    <source>
        <dbReference type="Google" id="ProtNLM"/>
    </source>
</evidence>
<feature type="compositionally biased region" description="Pro residues" evidence="1">
    <location>
        <begin position="67"/>
        <end position="80"/>
    </location>
</feature>
<gene>
    <name evidence="2" type="ORF">DFL_009804</name>
</gene>
<dbReference type="InterPro" id="IPR006461">
    <property type="entry name" value="PLAC_motif_containing"/>
</dbReference>
<dbReference type="NCBIfam" id="TIGR01571">
    <property type="entry name" value="A_thal_Cys_rich"/>
    <property type="match status" value="1"/>
</dbReference>
<dbReference type="PANTHER" id="PTHR15907">
    <property type="entry name" value="DUF614 FAMILY PROTEIN-RELATED"/>
    <property type="match status" value="1"/>
</dbReference>
<dbReference type="RefSeq" id="XP_067487502.1">
    <property type="nucleotide sequence ID" value="XM_067639745.1"/>
</dbReference>
<dbReference type="SUPFAM" id="SSF81995">
    <property type="entry name" value="beta-sandwich domain of Sec23/24"/>
    <property type="match status" value="1"/>
</dbReference>
<accession>A0A436ZSV7</accession>
<organism evidence="2 3">
    <name type="scientific">Arthrobotrys flagrans</name>
    <name type="common">Nematode-trapping fungus</name>
    <name type="synonym">Trichothecium flagrans</name>
    <dbReference type="NCBI Taxonomy" id="97331"/>
    <lineage>
        <taxon>Eukaryota</taxon>
        <taxon>Fungi</taxon>
        <taxon>Dikarya</taxon>
        <taxon>Ascomycota</taxon>
        <taxon>Pezizomycotina</taxon>
        <taxon>Orbiliomycetes</taxon>
        <taxon>Orbiliales</taxon>
        <taxon>Orbiliaceae</taxon>
        <taxon>Arthrobotrys</taxon>
    </lineage>
</organism>
<evidence type="ECO:0000313" key="3">
    <source>
        <dbReference type="Proteomes" id="UP000283090"/>
    </source>
</evidence>
<feature type="compositionally biased region" description="Low complexity" evidence="1">
    <location>
        <begin position="31"/>
        <end position="60"/>
    </location>
</feature>
<proteinExistence type="predicted"/>
<protein>
    <recommendedName>
        <fullName evidence="4">PLAC8-domain-containing protein</fullName>
    </recommendedName>
</protein>
<feature type="region of interest" description="Disordered" evidence="1">
    <location>
        <begin position="1"/>
        <end position="91"/>
    </location>
</feature>
<sequence>MSYQTEPKTVYPDHQAQVPYGQPIHSPPPNYQQQYPQPDQQQQYQQSPPPHQFQQYPSYQEHQHSPAPQPVTTPVQPTPQPQMEHKGVTNHAGKPGGWEHGMCDCFGDCGKCCLTCWCPCITYGKIQHRLRNNDMSNYSNCNGHCWGFCGLMCLCGVQWVMGMMQRSEIRQRYNLEGSGLGDCCRHFWCECCVLVQEDRETETRKALLVPANQAGYQQSAGMTYPQH</sequence>
<evidence type="ECO:0000313" key="2">
    <source>
        <dbReference type="EMBL" id="RVD81958.1"/>
    </source>
</evidence>
<dbReference type="EMBL" id="SAEB01000012">
    <property type="protein sequence ID" value="RVD81958.1"/>
    <property type="molecule type" value="Genomic_DNA"/>
</dbReference>
<comment type="caution">
    <text evidence="2">The sequence shown here is derived from an EMBL/GenBank/DDBJ whole genome shotgun (WGS) entry which is preliminary data.</text>
</comment>
<dbReference type="Pfam" id="PF04749">
    <property type="entry name" value="PLAC8"/>
    <property type="match status" value="1"/>
</dbReference>
<dbReference type="OrthoDB" id="1045822at2759"/>
<dbReference type="GeneID" id="93592115"/>
<name>A0A436ZSV7_ARTFL</name>
<dbReference type="AlphaFoldDB" id="A0A436ZSV7"/>